<organism evidence="4 5">
    <name type="scientific">Ulvibacterium marinum</name>
    <dbReference type="NCBI Taxonomy" id="2419782"/>
    <lineage>
        <taxon>Bacteria</taxon>
        <taxon>Pseudomonadati</taxon>
        <taxon>Bacteroidota</taxon>
        <taxon>Flavobacteriia</taxon>
        <taxon>Flavobacteriales</taxon>
        <taxon>Flavobacteriaceae</taxon>
        <taxon>Ulvibacterium</taxon>
    </lineage>
</organism>
<accession>A0A3B0C2M8</accession>
<comment type="caution">
    <text evidence="4">The sequence shown here is derived from an EMBL/GenBank/DDBJ whole genome shotgun (WGS) entry which is preliminary data.</text>
</comment>
<feature type="domain" description="N-acetyltransferase" evidence="3">
    <location>
        <begin position="4"/>
        <end position="152"/>
    </location>
</feature>
<dbReference type="OrthoDB" id="1450704at2"/>
<keyword evidence="2" id="KW-0012">Acyltransferase</keyword>
<dbReference type="InterPro" id="IPR000182">
    <property type="entry name" value="GNAT_dom"/>
</dbReference>
<dbReference type="PANTHER" id="PTHR43072:SF23">
    <property type="entry name" value="UPF0039 PROTEIN C11D3.02C"/>
    <property type="match status" value="1"/>
</dbReference>
<dbReference type="Pfam" id="PF00583">
    <property type="entry name" value="Acetyltransf_1"/>
    <property type="match status" value="1"/>
</dbReference>
<reference evidence="4 5" key="1">
    <citation type="submission" date="2018-10" db="EMBL/GenBank/DDBJ databases">
        <title>Ulvibacterium marinum gen. nov., sp. nov., a novel marine bacterium of the family Flavobacteriaceae, isolated from a culture of the green alga Ulva prolifera.</title>
        <authorList>
            <person name="Zhang Z."/>
        </authorList>
    </citation>
    <scope>NUCLEOTIDE SEQUENCE [LARGE SCALE GENOMIC DNA]</scope>
    <source>
        <strain evidence="4 5">CCMM003</strain>
    </source>
</reference>
<keyword evidence="5" id="KW-1185">Reference proteome</keyword>
<dbReference type="Gene3D" id="3.40.630.30">
    <property type="match status" value="1"/>
</dbReference>
<evidence type="ECO:0000313" key="5">
    <source>
        <dbReference type="Proteomes" id="UP000276603"/>
    </source>
</evidence>
<dbReference type="GO" id="GO:0016747">
    <property type="term" value="F:acyltransferase activity, transferring groups other than amino-acyl groups"/>
    <property type="evidence" value="ECO:0007669"/>
    <property type="project" value="InterPro"/>
</dbReference>
<protein>
    <submittedName>
        <fullName evidence="4">GNAT family N-acetyltransferase</fullName>
    </submittedName>
</protein>
<dbReference type="AlphaFoldDB" id="A0A3B0C2M8"/>
<name>A0A3B0C2M8_9FLAO</name>
<dbReference type="InterPro" id="IPR016181">
    <property type="entry name" value="Acyl_CoA_acyltransferase"/>
</dbReference>
<proteinExistence type="predicted"/>
<sequence length="152" mass="17592">MDGIKIRPALLSDLPVLQKFEQGVIQAERPLDPTIKKDPVHYYDLESMILDKDVAVMVAEYEDRIVASGYGMAKTARHYLDHTYYAYLGFMYTNPEFRGRGVNQKILSALKNWAISKDLTEIRLTVYEDNPGALRAYEKFGFKRHIIEMRLT</sequence>
<dbReference type="Proteomes" id="UP000276603">
    <property type="component" value="Unassembled WGS sequence"/>
</dbReference>
<dbReference type="SUPFAM" id="SSF55729">
    <property type="entry name" value="Acyl-CoA N-acyltransferases (Nat)"/>
    <property type="match status" value="1"/>
</dbReference>
<keyword evidence="1 4" id="KW-0808">Transferase</keyword>
<dbReference type="CDD" id="cd04301">
    <property type="entry name" value="NAT_SF"/>
    <property type="match status" value="1"/>
</dbReference>
<dbReference type="EMBL" id="RBCJ01000004">
    <property type="protein sequence ID" value="RKN78774.1"/>
    <property type="molecule type" value="Genomic_DNA"/>
</dbReference>
<evidence type="ECO:0000313" key="4">
    <source>
        <dbReference type="EMBL" id="RKN78774.1"/>
    </source>
</evidence>
<evidence type="ECO:0000256" key="2">
    <source>
        <dbReference type="ARBA" id="ARBA00023315"/>
    </source>
</evidence>
<evidence type="ECO:0000259" key="3">
    <source>
        <dbReference type="PROSITE" id="PS51186"/>
    </source>
</evidence>
<dbReference type="PANTHER" id="PTHR43072">
    <property type="entry name" value="N-ACETYLTRANSFERASE"/>
    <property type="match status" value="1"/>
</dbReference>
<gene>
    <name evidence="4" type="ORF">D7Z94_19470</name>
</gene>
<dbReference type="PROSITE" id="PS51186">
    <property type="entry name" value="GNAT"/>
    <property type="match status" value="1"/>
</dbReference>
<evidence type="ECO:0000256" key="1">
    <source>
        <dbReference type="ARBA" id="ARBA00022679"/>
    </source>
</evidence>